<dbReference type="Pfam" id="PF00891">
    <property type="entry name" value="Methyltransf_2"/>
    <property type="match status" value="1"/>
</dbReference>
<feature type="domain" description="O-methyltransferase C-terminal" evidence="4">
    <location>
        <begin position="142"/>
        <end position="343"/>
    </location>
</feature>
<evidence type="ECO:0000313" key="6">
    <source>
        <dbReference type="EMBL" id="KAG6570887.1"/>
    </source>
</evidence>
<protein>
    <submittedName>
        <fullName evidence="6">O-methyltransferase 3</fullName>
    </submittedName>
</protein>
<evidence type="ECO:0000259" key="4">
    <source>
        <dbReference type="Pfam" id="PF00891"/>
    </source>
</evidence>
<dbReference type="CDD" id="cd02440">
    <property type="entry name" value="AdoMet_MTases"/>
    <property type="match status" value="1"/>
</dbReference>
<dbReference type="InterPro" id="IPR016461">
    <property type="entry name" value="COMT-like"/>
</dbReference>
<comment type="caution">
    <text evidence="6">The sequence shown here is derived from an EMBL/GenBank/DDBJ whole genome shotgun (WGS) entry which is preliminary data.</text>
</comment>
<dbReference type="GO" id="GO:0046983">
    <property type="term" value="F:protein dimerization activity"/>
    <property type="evidence" value="ECO:0007669"/>
    <property type="project" value="InterPro"/>
</dbReference>
<dbReference type="GO" id="GO:0008757">
    <property type="term" value="F:S-adenosylmethionine-dependent methyltransferase activity"/>
    <property type="evidence" value="ECO:0007669"/>
    <property type="project" value="UniProtKB-ARBA"/>
</dbReference>
<proteinExistence type="predicted"/>
<dbReference type="FunFam" id="1.10.10.10:FF:000213">
    <property type="entry name" value="Coniferyl alcohol 9-O-methyltransferase"/>
    <property type="match status" value="1"/>
</dbReference>
<feature type="non-terminal residue" evidence="6">
    <location>
        <position position="1"/>
    </location>
</feature>
<dbReference type="AlphaFoldDB" id="A0AAV6LV84"/>
<gene>
    <name evidence="6" type="primary">OMT3</name>
    <name evidence="6" type="ORF">SDJN03_29802</name>
</gene>
<dbReference type="GO" id="GO:0008171">
    <property type="term" value="F:O-methyltransferase activity"/>
    <property type="evidence" value="ECO:0007669"/>
    <property type="project" value="InterPro"/>
</dbReference>
<dbReference type="PANTHER" id="PTHR11746">
    <property type="entry name" value="O-METHYLTRANSFERASE"/>
    <property type="match status" value="1"/>
</dbReference>
<evidence type="ECO:0000256" key="1">
    <source>
        <dbReference type="ARBA" id="ARBA00022603"/>
    </source>
</evidence>
<dbReference type="EMBL" id="JAGKQH010000020">
    <property type="protein sequence ID" value="KAG6570887.1"/>
    <property type="molecule type" value="Genomic_DNA"/>
</dbReference>
<keyword evidence="1" id="KW-0489">Methyltransferase</keyword>
<name>A0AAV6LV84_9ROSI</name>
<dbReference type="FunFam" id="3.40.50.150:FF:000057">
    <property type="entry name" value="O-methyltransferase ZRP4"/>
    <property type="match status" value="1"/>
</dbReference>
<evidence type="ECO:0000256" key="3">
    <source>
        <dbReference type="ARBA" id="ARBA00022691"/>
    </source>
</evidence>
<dbReference type="PROSITE" id="PS51683">
    <property type="entry name" value="SAM_OMT_II"/>
    <property type="match status" value="1"/>
</dbReference>
<organism evidence="6 7">
    <name type="scientific">Cucurbita argyrosperma subsp. sororia</name>
    <dbReference type="NCBI Taxonomy" id="37648"/>
    <lineage>
        <taxon>Eukaryota</taxon>
        <taxon>Viridiplantae</taxon>
        <taxon>Streptophyta</taxon>
        <taxon>Embryophyta</taxon>
        <taxon>Tracheophyta</taxon>
        <taxon>Spermatophyta</taxon>
        <taxon>Magnoliopsida</taxon>
        <taxon>eudicotyledons</taxon>
        <taxon>Gunneridae</taxon>
        <taxon>Pentapetalae</taxon>
        <taxon>rosids</taxon>
        <taxon>fabids</taxon>
        <taxon>Cucurbitales</taxon>
        <taxon>Cucurbitaceae</taxon>
        <taxon>Cucurbiteae</taxon>
        <taxon>Cucurbita</taxon>
    </lineage>
</organism>
<dbReference type="InterPro" id="IPR012967">
    <property type="entry name" value="COMT_dimerisation"/>
</dbReference>
<evidence type="ECO:0000256" key="2">
    <source>
        <dbReference type="ARBA" id="ARBA00022679"/>
    </source>
</evidence>
<dbReference type="Pfam" id="PF08100">
    <property type="entry name" value="Dimerisation"/>
    <property type="match status" value="1"/>
</dbReference>
<dbReference type="GO" id="GO:0009717">
    <property type="term" value="P:isoflavonoid biosynthetic process"/>
    <property type="evidence" value="ECO:0007669"/>
    <property type="project" value="UniProtKB-ARBA"/>
</dbReference>
<evidence type="ECO:0000313" key="7">
    <source>
        <dbReference type="Proteomes" id="UP000685013"/>
    </source>
</evidence>
<reference evidence="6 7" key="1">
    <citation type="journal article" date="2021" name="Hortic Res">
        <title>The domestication of Cucurbita argyrosperma as revealed by the genome of its wild relative.</title>
        <authorList>
            <person name="Barrera-Redondo J."/>
            <person name="Sanchez-de la Vega G."/>
            <person name="Aguirre-Liguori J.A."/>
            <person name="Castellanos-Morales G."/>
            <person name="Gutierrez-Guerrero Y.T."/>
            <person name="Aguirre-Dugua X."/>
            <person name="Aguirre-Planter E."/>
            <person name="Tenaillon M.I."/>
            <person name="Lira-Saade R."/>
            <person name="Eguiarte L.E."/>
        </authorList>
    </citation>
    <scope>NUCLEOTIDE SEQUENCE [LARGE SCALE GENOMIC DNA]</scope>
    <source>
        <strain evidence="6">JBR-2021</strain>
    </source>
</reference>
<feature type="domain" description="O-methyltransferase dimerisation" evidence="5">
    <location>
        <begin position="16"/>
        <end position="100"/>
    </location>
</feature>
<evidence type="ECO:0000259" key="5">
    <source>
        <dbReference type="Pfam" id="PF08100"/>
    </source>
</evidence>
<dbReference type="PIRSF" id="PIRSF005739">
    <property type="entry name" value="O-mtase"/>
    <property type="match status" value="1"/>
</dbReference>
<keyword evidence="3" id="KW-0949">S-adenosyl-L-methionine</keyword>
<keyword evidence="7" id="KW-1185">Reference proteome</keyword>
<accession>A0AAV6LV84</accession>
<sequence>MEGKLDELLQSQAHVWNHVLKIFNSMSLKCAVELGIPDAIHSHAQPMSLSDLVAALHIQPSKAQHLGRLMRLLVHSGFFDANEEEDVKYSLTPSSRLLVRHTDTHTHTTFQITPFLFLSLDKTTIASLGALSGWLCSSEDDHNPSVFEMANGKPVWEYAAQEPSLANLFQQTMACDSEMIGKIVIEKCSGVFEGLKSLVDVGGGTGVMANAIAEAFPHITCSVFDLPQVVSNLQPNVKNLSFIGGDMLESKIPPANAVMLKWVLHNWDDEQSIKILKKCKDAIPSRAEGGKLIIIDMVLVNEVEDRDSTETQLFFDVLMMVNLNGKERNEKEWKNLFMEAGFSDYTIVSKLGLRSLIEVYP</sequence>
<keyword evidence="2" id="KW-0808">Transferase</keyword>
<dbReference type="InterPro" id="IPR001077">
    <property type="entry name" value="COMT_C"/>
</dbReference>
<dbReference type="GO" id="GO:0032259">
    <property type="term" value="P:methylation"/>
    <property type="evidence" value="ECO:0007669"/>
    <property type="project" value="UniProtKB-KW"/>
</dbReference>
<dbReference type="Proteomes" id="UP000685013">
    <property type="component" value="Chromosome 20"/>
</dbReference>